<comment type="caution">
    <text evidence="3">The sequence shown here is derived from an EMBL/GenBank/DDBJ whole genome shotgun (WGS) entry which is preliminary data.</text>
</comment>
<name>A0A939TBX1_9ACTN</name>
<evidence type="ECO:0000313" key="4">
    <source>
        <dbReference type="Proteomes" id="UP000669179"/>
    </source>
</evidence>
<dbReference type="Pfam" id="PF13569">
    <property type="entry name" value="DUF4132"/>
    <property type="match status" value="1"/>
</dbReference>
<evidence type="ECO:0000259" key="2">
    <source>
        <dbReference type="Pfam" id="PF13569"/>
    </source>
</evidence>
<organism evidence="3 4">
    <name type="scientific">Actinomadura barringtoniae</name>
    <dbReference type="NCBI Taxonomy" id="1427535"/>
    <lineage>
        <taxon>Bacteria</taxon>
        <taxon>Bacillati</taxon>
        <taxon>Actinomycetota</taxon>
        <taxon>Actinomycetes</taxon>
        <taxon>Streptosporangiales</taxon>
        <taxon>Thermomonosporaceae</taxon>
        <taxon>Actinomadura</taxon>
    </lineage>
</organism>
<feature type="domain" description="DUF4132" evidence="2">
    <location>
        <begin position="845"/>
        <end position="1038"/>
    </location>
</feature>
<dbReference type="AlphaFoldDB" id="A0A939TBX1"/>
<dbReference type="Proteomes" id="UP000669179">
    <property type="component" value="Unassembled WGS sequence"/>
</dbReference>
<dbReference type="RefSeq" id="WP_208258533.1">
    <property type="nucleotide sequence ID" value="NZ_JAGEOJ010000011.1"/>
</dbReference>
<evidence type="ECO:0000256" key="1">
    <source>
        <dbReference type="SAM" id="MobiDB-lite"/>
    </source>
</evidence>
<proteinExistence type="predicted"/>
<dbReference type="EMBL" id="JAGEOJ010000011">
    <property type="protein sequence ID" value="MBO2450640.1"/>
    <property type="molecule type" value="Genomic_DNA"/>
</dbReference>
<gene>
    <name evidence="3" type="ORF">J4573_26290</name>
</gene>
<dbReference type="InterPro" id="IPR025406">
    <property type="entry name" value="DUF4132"/>
</dbReference>
<feature type="region of interest" description="Disordered" evidence="1">
    <location>
        <begin position="839"/>
        <end position="860"/>
    </location>
</feature>
<accession>A0A939TBX1</accession>
<reference evidence="3" key="1">
    <citation type="submission" date="2021-03" db="EMBL/GenBank/DDBJ databases">
        <authorList>
            <person name="Kanchanasin P."/>
            <person name="Saeng-In P."/>
            <person name="Phongsopitanun W."/>
            <person name="Yuki M."/>
            <person name="Kudo T."/>
            <person name="Ohkuma M."/>
            <person name="Tanasupawat S."/>
        </authorList>
    </citation>
    <scope>NUCLEOTIDE SEQUENCE</scope>
    <source>
        <strain evidence="3">GKU 128</strain>
    </source>
</reference>
<keyword evidence="4" id="KW-1185">Reference proteome</keyword>
<sequence>MGIPDEDVLVLPHEWLRRMHPRRGGVRVPTAEVDHALAGEARTLAAESLPLLERVLGHPATGADLVARTRAHLAGEADPAGAAAVAMVAASSMWLWDEERLSGFVDVWVDDHGPAFAACAFAEYGRVVRTGSRHRLGPLEGIGLAEGPAAEGRWPLETFARRMRTFLATCPDDDYRQAVEALAGHRVTSAQRIMVAYLAPTRVDWVDECCEHPLQGAAEVFLQEALACALGTASQAETVGDWDILGWNGFRPGVVATLLDGVGEAAVPILTRALRSHLSDEDFATLTEALMILPSDAAFSALADRLEQKRFQPVVRAAMHRHPVRAARMLAPVACGPSGSTGGSGSSDLAAMLMSAHLRAYSYVLADLPNDVRERLRPISSTVEGVEEATPDEVPRFLAEPPWTRRRTRRKPFVLEGLPESREQRMAWTPGERERWGEGSRWWADYWTGRDDVDWDHEVARCRLGRVGPDSMGGLFAIAPEATLRPLLTAWDPDPAGAGRWMQPLISRFGLDALPLALTIADQVPAAFGGLLLPFFDAEVAWVMSDWLARLRASGVFARRWFARHGLDAVPLLLPAALDRPGGDRTNAEGALRLLAATHGTQPIIEAARAHGDDAAAAVGNVLAADPLEVLPSRVPKVGPWADPELLPPLLLREIGRALPFDAVRHVLTLLAMSKPGEPYAGIDALKQLCDPRSLAAFSWAVFQQWRLHGMPAKDGWALTQLGRCGDDETVRRLAPVIRAWPEERSHARAVAGLDVLAEIGTDVALMHLFGLTRKMRSKTFTTRVHEKISEVAAARGLSADQLADLAVPDFGLDADGGLTLDYGPRGFRVDFDERLRPQVTEENGRRRTDLPKPAASDDPVLAPAAKRRFSELKKEVRAVADEQIRRLEEAMVRGRRWSLEEFRCGLLDHPLIWHIARRLVWLADGPDGLDGADDTGGASGTAFRLAEDRTFADVEDNAFALLDGEAQISIAHPVRLGDDLEAWTEMFADYEILQPFDQLGRPVFTLTEEERRSGLLRRFEGKTAPYGRAKGLSQGRWSETGSGWIARELPGGPYVVVGLSPGIGSAGARADYPDQVITDVWLAGRPGRYRLGAEGSLTFGGLDPVTASEILHDLTRLTRDERN</sequence>
<evidence type="ECO:0000313" key="3">
    <source>
        <dbReference type="EMBL" id="MBO2450640.1"/>
    </source>
</evidence>
<protein>
    <submittedName>
        <fullName evidence="3">DUF4132 domain-containing protein</fullName>
    </submittedName>
</protein>